<dbReference type="AlphaFoldDB" id="A0AAV4P8V7"/>
<sequence>MQDVKDFRKGRELDKRVTRKVTYPSCVLKFQFRNRIRFVRALIFKFKDASAEAPCLHAPRLFEVGQQRLSTRHHDPVPVSSFNCSSQISTLNSPRVLS</sequence>
<evidence type="ECO:0000313" key="1">
    <source>
        <dbReference type="EMBL" id="GIX93682.1"/>
    </source>
</evidence>
<accession>A0AAV4P8V7</accession>
<keyword evidence="2" id="KW-1185">Reference proteome</keyword>
<comment type="caution">
    <text evidence="1">The sequence shown here is derived from an EMBL/GenBank/DDBJ whole genome shotgun (WGS) entry which is preliminary data.</text>
</comment>
<gene>
    <name evidence="1" type="ORF">CEXT_82471</name>
</gene>
<evidence type="ECO:0000313" key="2">
    <source>
        <dbReference type="Proteomes" id="UP001054945"/>
    </source>
</evidence>
<organism evidence="1 2">
    <name type="scientific">Caerostris extrusa</name>
    <name type="common">Bark spider</name>
    <name type="synonym">Caerostris bankana</name>
    <dbReference type="NCBI Taxonomy" id="172846"/>
    <lineage>
        <taxon>Eukaryota</taxon>
        <taxon>Metazoa</taxon>
        <taxon>Ecdysozoa</taxon>
        <taxon>Arthropoda</taxon>
        <taxon>Chelicerata</taxon>
        <taxon>Arachnida</taxon>
        <taxon>Araneae</taxon>
        <taxon>Araneomorphae</taxon>
        <taxon>Entelegynae</taxon>
        <taxon>Araneoidea</taxon>
        <taxon>Araneidae</taxon>
        <taxon>Caerostris</taxon>
    </lineage>
</organism>
<protein>
    <submittedName>
        <fullName evidence="1">Uncharacterized protein</fullName>
    </submittedName>
</protein>
<reference evidence="1 2" key="1">
    <citation type="submission" date="2021-06" db="EMBL/GenBank/DDBJ databases">
        <title>Caerostris extrusa draft genome.</title>
        <authorList>
            <person name="Kono N."/>
            <person name="Arakawa K."/>
        </authorList>
    </citation>
    <scope>NUCLEOTIDE SEQUENCE [LARGE SCALE GENOMIC DNA]</scope>
</reference>
<dbReference type="Proteomes" id="UP001054945">
    <property type="component" value="Unassembled WGS sequence"/>
</dbReference>
<dbReference type="EMBL" id="BPLR01004287">
    <property type="protein sequence ID" value="GIX93682.1"/>
    <property type="molecule type" value="Genomic_DNA"/>
</dbReference>
<name>A0AAV4P8V7_CAEEX</name>
<proteinExistence type="predicted"/>